<feature type="transmembrane region" description="Helical" evidence="1">
    <location>
        <begin position="41"/>
        <end position="62"/>
    </location>
</feature>
<protein>
    <submittedName>
        <fullName evidence="2">DUF3307 domain-containing protein</fullName>
    </submittedName>
</protein>
<dbReference type="AlphaFoldDB" id="A0A975DGT6"/>
<accession>A0A975DGT6</accession>
<feature type="transmembrane region" description="Helical" evidence="1">
    <location>
        <begin position="184"/>
        <end position="204"/>
    </location>
</feature>
<feature type="transmembrane region" description="Helical" evidence="1">
    <location>
        <begin position="224"/>
        <end position="243"/>
    </location>
</feature>
<organism evidence="2 3">
    <name type="scientific">Pseudoalteromonas xiamenensis</name>
    <dbReference type="NCBI Taxonomy" id="882626"/>
    <lineage>
        <taxon>Bacteria</taxon>
        <taxon>Pseudomonadati</taxon>
        <taxon>Pseudomonadota</taxon>
        <taxon>Gammaproteobacteria</taxon>
        <taxon>Alteromonadales</taxon>
        <taxon>Pseudoalteromonadaceae</taxon>
        <taxon>Pseudoalteromonas</taxon>
    </lineage>
</organism>
<sequence length="248" mass="28113">MNEFYLLLLPLIFTHLVVDFYLQPFSWVLDRNRYHFQSKKLRIHACLHGLFSFITILCWEYTLGWEDWSNAVMCAALITSSHYFIDVAKSFSKGTIAAFLLDQTAHLAIIIVCAWISCESDWFSMPNWPQSPFSKAWVILIAYLLITSPASVFISISLSKWPWINTLDDGLPNAGQYIGFLERFLILTFILVDSYAAVGFILAAKSVFRFGDLTQAKDKRLTEYVMLGTLLSTALTLAIGVIAKSLIA</sequence>
<keyword evidence="3" id="KW-1185">Reference proteome</keyword>
<dbReference type="KEGG" id="pxi:J5O05_17180"/>
<reference evidence="2" key="1">
    <citation type="submission" date="2021-03" db="EMBL/GenBank/DDBJ databases">
        <title>Complete Genome of Pseudoalteromonas xiamenensis STKMTI.2, a new potential marine bacterium producing anti-Vibrio compounds.</title>
        <authorList>
            <person name="Handayani D.P."/>
            <person name="Isnansetyo A."/>
            <person name="Istiqomah I."/>
            <person name="Jumina J."/>
        </authorList>
    </citation>
    <scope>NUCLEOTIDE SEQUENCE</scope>
    <source>
        <strain evidence="2">STKMTI.2</strain>
    </source>
</reference>
<dbReference type="InterPro" id="IPR021737">
    <property type="entry name" value="Phage_phiKZ_Orf197"/>
</dbReference>
<feature type="transmembrane region" description="Helical" evidence="1">
    <location>
        <begin position="137"/>
        <end position="158"/>
    </location>
</feature>
<evidence type="ECO:0000313" key="3">
    <source>
        <dbReference type="Proteomes" id="UP000664904"/>
    </source>
</evidence>
<feature type="transmembrane region" description="Helical" evidence="1">
    <location>
        <begin position="97"/>
        <end position="117"/>
    </location>
</feature>
<dbReference type="EMBL" id="CP072133">
    <property type="protein sequence ID" value="QTH71462.1"/>
    <property type="molecule type" value="Genomic_DNA"/>
</dbReference>
<name>A0A975DGT6_9GAMM</name>
<dbReference type="RefSeq" id="WP_208843089.1">
    <property type="nucleotide sequence ID" value="NZ_CP072133.1"/>
</dbReference>
<evidence type="ECO:0000256" key="1">
    <source>
        <dbReference type="SAM" id="Phobius"/>
    </source>
</evidence>
<gene>
    <name evidence="2" type="ORF">J5O05_17180</name>
</gene>
<dbReference type="Proteomes" id="UP000664904">
    <property type="component" value="Chromosome"/>
</dbReference>
<proteinExistence type="predicted"/>
<feature type="transmembrane region" description="Helical" evidence="1">
    <location>
        <begin position="6"/>
        <end position="29"/>
    </location>
</feature>
<keyword evidence="1" id="KW-0812">Transmembrane</keyword>
<evidence type="ECO:0000313" key="2">
    <source>
        <dbReference type="EMBL" id="QTH71462.1"/>
    </source>
</evidence>
<dbReference type="Pfam" id="PF11750">
    <property type="entry name" value="DUF3307"/>
    <property type="match status" value="1"/>
</dbReference>
<keyword evidence="1" id="KW-0472">Membrane</keyword>
<keyword evidence="1" id="KW-1133">Transmembrane helix</keyword>